<dbReference type="InterPro" id="IPR002509">
    <property type="entry name" value="NODB_dom"/>
</dbReference>
<name>A0A2U1UXR4_9PROT</name>
<dbReference type="OrthoDB" id="9784220at2"/>
<reference evidence="8" key="1">
    <citation type="submission" date="2017-10" db="EMBL/GenBank/DDBJ databases">
        <authorList>
            <person name="Toshchakov S.V."/>
            <person name="Goeva M.A."/>
        </authorList>
    </citation>
    <scope>NUCLEOTIDE SEQUENCE [LARGE SCALE GENOMIC DNA]</scope>
    <source>
        <strain evidence="8">JR1/69-1-13</strain>
    </source>
</reference>
<evidence type="ECO:0000256" key="5">
    <source>
        <dbReference type="SAM" id="MobiDB-lite"/>
    </source>
</evidence>
<evidence type="ECO:0000256" key="3">
    <source>
        <dbReference type="ARBA" id="ARBA00020071"/>
    </source>
</evidence>
<organism evidence="7 8">
    <name type="scientific">Teichococcus aestuarii</name>
    <dbReference type="NCBI Taxonomy" id="568898"/>
    <lineage>
        <taxon>Bacteria</taxon>
        <taxon>Pseudomonadati</taxon>
        <taxon>Pseudomonadota</taxon>
        <taxon>Alphaproteobacteria</taxon>
        <taxon>Acetobacterales</taxon>
        <taxon>Roseomonadaceae</taxon>
        <taxon>Roseomonas</taxon>
    </lineage>
</organism>
<dbReference type="Pfam" id="PF01522">
    <property type="entry name" value="Polysacc_deac_1"/>
    <property type="match status" value="1"/>
</dbReference>
<dbReference type="PROSITE" id="PS51677">
    <property type="entry name" value="NODB"/>
    <property type="match status" value="1"/>
</dbReference>
<evidence type="ECO:0000313" key="8">
    <source>
        <dbReference type="Proteomes" id="UP000245048"/>
    </source>
</evidence>
<dbReference type="SUPFAM" id="SSF88713">
    <property type="entry name" value="Glycoside hydrolase/deacetylase"/>
    <property type="match status" value="1"/>
</dbReference>
<comment type="function">
    <text evidence="1">Is involved in generating a small heat-stable compound (Nod), an acylated oligomer of N-acetylglucosamine, that stimulates mitosis in various plant protoplasts.</text>
</comment>
<dbReference type="GO" id="GO:0005975">
    <property type="term" value="P:carbohydrate metabolic process"/>
    <property type="evidence" value="ECO:0007669"/>
    <property type="project" value="InterPro"/>
</dbReference>
<dbReference type="AlphaFoldDB" id="A0A2U1UXR4"/>
<dbReference type="InterPro" id="IPR050248">
    <property type="entry name" value="Polysacc_deacetylase_ArnD"/>
</dbReference>
<protein>
    <recommendedName>
        <fullName evidence="3">Chitooligosaccharide deacetylase</fullName>
    </recommendedName>
    <alternativeName>
        <fullName evidence="4">Nodulation protein B</fullName>
    </alternativeName>
</protein>
<evidence type="ECO:0000259" key="6">
    <source>
        <dbReference type="PROSITE" id="PS51677"/>
    </source>
</evidence>
<dbReference type="InterPro" id="IPR011330">
    <property type="entry name" value="Glyco_hydro/deAcase_b/a-brl"/>
</dbReference>
<dbReference type="GO" id="GO:0016810">
    <property type="term" value="F:hydrolase activity, acting on carbon-nitrogen (but not peptide) bonds"/>
    <property type="evidence" value="ECO:0007669"/>
    <property type="project" value="InterPro"/>
</dbReference>
<dbReference type="RefSeq" id="WP_109519355.1">
    <property type="nucleotide sequence ID" value="NZ_PDOA01000047.1"/>
</dbReference>
<evidence type="ECO:0000256" key="2">
    <source>
        <dbReference type="ARBA" id="ARBA00010973"/>
    </source>
</evidence>
<dbReference type="Gene3D" id="3.20.20.370">
    <property type="entry name" value="Glycoside hydrolase/deacetylase"/>
    <property type="match status" value="1"/>
</dbReference>
<feature type="region of interest" description="Disordered" evidence="5">
    <location>
        <begin position="1"/>
        <end position="24"/>
    </location>
</feature>
<dbReference type="PANTHER" id="PTHR10587">
    <property type="entry name" value="GLYCOSYL TRANSFERASE-RELATED"/>
    <property type="match status" value="1"/>
</dbReference>
<evidence type="ECO:0000256" key="4">
    <source>
        <dbReference type="ARBA" id="ARBA00032976"/>
    </source>
</evidence>
<dbReference type="Proteomes" id="UP000245048">
    <property type="component" value="Unassembled WGS sequence"/>
</dbReference>
<evidence type="ECO:0000313" key="7">
    <source>
        <dbReference type="EMBL" id="PWC26361.1"/>
    </source>
</evidence>
<accession>A0A2U1UXR4</accession>
<sequence length="231" mass="24606">MPGERLQGAATGAPSITLSFDNGPEPEVTPGVLEVLRRRGLPATFFVLGHKLATHRALAERAHAEGHWIGNHTWSHAGPLGDAPGGAAAAEAEIARTQELIGDLSHEHRLFRPQGGGGALGPHLLSQAALDLLTHGAFTCVLWNAVPGDFRDPDGWVDRALDMCRGPEPVVLVLHDLPNNAMRHLDRFLGRLADQGARFTQEFPDSCVPLRRGIATGPVTNYVNSRAGASA</sequence>
<proteinExistence type="inferred from homology"/>
<keyword evidence="8" id="KW-1185">Reference proteome</keyword>
<comment type="similarity">
    <text evidence="2">Belongs to the polysaccharide deacetylase family.</text>
</comment>
<dbReference type="EMBL" id="PDOA01000047">
    <property type="protein sequence ID" value="PWC26361.1"/>
    <property type="molecule type" value="Genomic_DNA"/>
</dbReference>
<feature type="domain" description="NodB homology" evidence="6">
    <location>
        <begin position="14"/>
        <end position="200"/>
    </location>
</feature>
<dbReference type="CDD" id="cd10917">
    <property type="entry name" value="CE4_NodB_like_6s_7s"/>
    <property type="match status" value="1"/>
</dbReference>
<gene>
    <name evidence="7" type="ORF">CR165_23585</name>
</gene>
<evidence type="ECO:0000256" key="1">
    <source>
        <dbReference type="ARBA" id="ARBA00003236"/>
    </source>
</evidence>
<comment type="caution">
    <text evidence="7">The sequence shown here is derived from an EMBL/GenBank/DDBJ whole genome shotgun (WGS) entry which is preliminary data.</text>
</comment>